<reference evidence="10 11" key="1">
    <citation type="submission" date="2019-10" db="EMBL/GenBank/DDBJ databases">
        <title>Genome Sequences from Six Type Strain Members of the Archaeal Family Sulfolobaceae: Acidianus ambivalens, Acidianus infernus, Metallosphaera prunae, Stygiolobus azoricus, Sulfolobus metallicus, and Sulfurisphaera ohwakuensis.</title>
        <authorList>
            <person name="Counts J.A."/>
            <person name="Kelly R.M."/>
        </authorList>
    </citation>
    <scope>NUCLEOTIDE SEQUENCE [LARGE SCALE GENOMIC DNA]</scope>
    <source>
        <strain evidence="10 11">TA-1</strain>
    </source>
</reference>
<feature type="transmembrane region" description="Helical" evidence="7">
    <location>
        <begin position="992"/>
        <end position="1012"/>
    </location>
</feature>
<feature type="transmembrane region" description="Helical" evidence="7">
    <location>
        <begin position="647"/>
        <end position="667"/>
    </location>
</feature>
<organism evidence="10 11">
    <name type="scientific">Sulfurisphaera ohwakuensis</name>
    <dbReference type="NCBI Taxonomy" id="69656"/>
    <lineage>
        <taxon>Archaea</taxon>
        <taxon>Thermoproteota</taxon>
        <taxon>Thermoprotei</taxon>
        <taxon>Sulfolobales</taxon>
        <taxon>Sulfolobaceae</taxon>
        <taxon>Sulfurisphaera</taxon>
    </lineage>
</organism>
<dbReference type="Proteomes" id="UP000427373">
    <property type="component" value="Chromosome"/>
</dbReference>
<protein>
    <submittedName>
        <fullName evidence="10">MMPL family transporter</fullName>
    </submittedName>
    <submittedName>
        <fullName evidence="9">RND superfamily putative drug exporter</fullName>
    </submittedName>
</protein>
<keyword evidence="5 7" id="KW-1133">Transmembrane helix</keyword>
<feature type="transmembrane region" description="Helical" evidence="7">
    <location>
        <begin position="799"/>
        <end position="822"/>
    </location>
</feature>
<dbReference type="PROSITE" id="PS50156">
    <property type="entry name" value="SSD"/>
    <property type="match status" value="1"/>
</dbReference>
<dbReference type="EMBL" id="JACHFY010000005">
    <property type="protein sequence ID" value="MBB5253616.1"/>
    <property type="molecule type" value="Genomic_DNA"/>
</dbReference>
<dbReference type="GeneID" id="42801439"/>
<name>A0A650CHX0_SULOH</name>
<dbReference type="AlphaFoldDB" id="A0A650CHX0"/>
<keyword evidence="4 7" id="KW-0812">Transmembrane</keyword>
<feature type="domain" description="SSD" evidence="8">
    <location>
        <begin position="654"/>
        <end position="773"/>
    </location>
</feature>
<evidence type="ECO:0000256" key="5">
    <source>
        <dbReference type="ARBA" id="ARBA00022989"/>
    </source>
</evidence>
<feature type="transmembrane region" description="Helical" evidence="7">
    <location>
        <begin position="1099"/>
        <end position="1125"/>
    </location>
</feature>
<evidence type="ECO:0000256" key="4">
    <source>
        <dbReference type="ARBA" id="ARBA00022692"/>
    </source>
</evidence>
<evidence type="ECO:0000256" key="3">
    <source>
        <dbReference type="ARBA" id="ARBA00022475"/>
    </source>
</evidence>
<evidence type="ECO:0000259" key="8">
    <source>
        <dbReference type="PROSITE" id="PS50156"/>
    </source>
</evidence>
<feature type="transmembrane region" description="Helical" evidence="7">
    <location>
        <begin position="753"/>
        <end position="774"/>
    </location>
</feature>
<sequence>MFDGLAKFIVKRWYIVIIIWIVLIILATPLSSLFLKSVSYQVAISVPGSTSAKAENIVSNYFKLLGASGSNGVLIIEGNVSQYSSFLANLTSYGNISIYDFYTIEKGILNTTLNKLYPEVDNLSNIFLNISKGESNTSAKLSNEYSNLTSEINKLEELHNGTLEVENEFLNVSETINSTALKIEQLHNALQENYTAFTKIHNGEIETNQTIYNLSKFLFVPVSYFLEVWEEVYNQTHNVTFANQIAYEKVYPQLPQEEKPYFSLFYTYWSNNEITPFNIYLVADEAVYEASEHFFNTTQFEFVSFVLHYINITNFNNISVIEEATISYFNYTYHIPIELAKLLLTQSPFQVLISVYEEETGLPATFLEEVFNSTNFNEIALQQIISKVNSTTERQFIQCVYENISKTPVQFAVSYISLHYNVSKELVYTILSFNTTEDYINYVSGIASNKTNIPQWFFIQLIKYDNVSNLTAYLFSSHLTKLSALLQKSNLTTLELAYMLQTNVSVRDLAVKLIVNYANFTPILTVNKSELINVVLSNESVEQLIASNTFPIEPISNITDNLYSSNLFLVFMKGNFTYQEAINFQKYIQTKMGLKTYLTGGEPISHQLKNVASNAYSIAIPVGIILAIILAGIYFRSFVAAIMPLTIYISAYLVASVFLWLVVIKILNITVNFLTPSEVLLLALGLGTDYVVFIAARYIEERRKKKSKEEAVYEAVKWGGRAVTITALIVMLSFLFIYIYKIPFFSDTAISDMLAVVIVWLSAITLFPAILRGAGDKLFFPRKFTESESKRVTIKRPSLYAGIISAIVIISVVIALFTPLTLNVLALLPPSQATQGVTILSNRFTSANIFPIYVVIPYNGTFNQTAYNYAVSIYKELSSIPGVTAVQSPVSPYGGIVNYSELGEYNYTQYFSHGYMLFVVNQKYQPFSNQAFQIVQQIEKIIKNGYVGGGPVDAFNIYNFVKTNFFIIVGEIAVTMFILLLIMTRSLAVSGVIIYTILSAVAITLALERLIFTNVLGYSVFAVVPIFLVSIIIGIGMDYNIFLIARVHEELEKGNNMETAVEISVSNLRLTIAFLGLIFAGTLGSLMLVKASILQELGFAFAVAAILETTVLWSYLSPSLLLILYRRFKIRPKLIV</sequence>
<dbReference type="InterPro" id="IPR050545">
    <property type="entry name" value="Mycobact_MmpL"/>
</dbReference>
<dbReference type="RefSeq" id="WP_156014850.1">
    <property type="nucleotide sequence ID" value="NZ_CP045484.1"/>
</dbReference>
<feature type="transmembrane region" description="Helical" evidence="7">
    <location>
        <begin position="615"/>
        <end position="635"/>
    </location>
</feature>
<evidence type="ECO:0000313" key="12">
    <source>
        <dbReference type="Proteomes" id="UP000582213"/>
    </source>
</evidence>
<dbReference type="InterPro" id="IPR000731">
    <property type="entry name" value="SSD"/>
</dbReference>
<dbReference type="GO" id="GO:0005886">
    <property type="term" value="C:plasma membrane"/>
    <property type="evidence" value="ECO:0007669"/>
    <property type="project" value="UniProtKB-SubCell"/>
</dbReference>
<keyword evidence="6 7" id="KW-0472">Membrane</keyword>
<keyword evidence="3" id="KW-1003">Cell membrane</keyword>
<comment type="subcellular location">
    <subcellularLocation>
        <location evidence="1">Cell membrane</location>
        <topology evidence="1">Multi-pass membrane protein</topology>
    </subcellularLocation>
</comment>
<comment type="similarity">
    <text evidence="2">Belongs to the resistance-nodulation-cell division (RND) (TC 2.A.6) family. MmpL subfamily.</text>
</comment>
<dbReference type="Gene3D" id="1.20.1640.10">
    <property type="entry name" value="Multidrug efflux transporter AcrB transmembrane domain"/>
    <property type="match status" value="2"/>
</dbReference>
<evidence type="ECO:0000256" key="2">
    <source>
        <dbReference type="ARBA" id="ARBA00010157"/>
    </source>
</evidence>
<evidence type="ECO:0000256" key="6">
    <source>
        <dbReference type="ARBA" id="ARBA00023136"/>
    </source>
</evidence>
<evidence type="ECO:0000256" key="7">
    <source>
        <dbReference type="SAM" id="Phobius"/>
    </source>
</evidence>
<dbReference type="OrthoDB" id="42357at2157"/>
<dbReference type="PANTHER" id="PTHR33406:SF6">
    <property type="entry name" value="MEMBRANE PROTEIN YDGH-RELATED"/>
    <property type="match status" value="1"/>
</dbReference>
<gene>
    <name evidence="10" type="ORF">D1869_09310</name>
    <name evidence="9" type="ORF">HNQ62_001385</name>
</gene>
<dbReference type="PANTHER" id="PTHR33406">
    <property type="entry name" value="MEMBRANE PROTEIN MJ1562-RELATED"/>
    <property type="match status" value="1"/>
</dbReference>
<dbReference type="SUPFAM" id="SSF82866">
    <property type="entry name" value="Multidrug efflux transporter AcrB transmembrane domain"/>
    <property type="match status" value="2"/>
</dbReference>
<feature type="transmembrane region" description="Helical" evidence="7">
    <location>
        <begin position="1018"/>
        <end position="1047"/>
    </location>
</feature>
<proteinExistence type="inferred from homology"/>
<reference evidence="9 12" key="2">
    <citation type="submission" date="2020-08" db="EMBL/GenBank/DDBJ databases">
        <title>Genomic Encyclopedia of Type Strains, Phase IV (KMG-IV): sequencing the most valuable type-strain genomes for metagenomic binning, comparative biology and taxonomic classification.</title>
        <authorList>
            <person name="Goeker M."/>
        </authorList>
    </citation>
    <scope>NUCLEOTIDE SEQUENCE [LARGE SCALE GENOMIC DNA]</scope>
    <source>
        <strain evidence="9 12">DSM 12421</strain>
    </source>
</reference>
<feature type="transmembrane region" description="Helical" evidence="7">
    <location>
        <begin position="965"/>
        <end position="983"/>
    </location>
</feature>
<feature type="transmembrane region" description="Helical" evidence="7">
    <location>
        <begin position="12"/>
        <end position="35"/>
    </location>
</feature>
<dbReference type="Proteomes" id="UP000582213">
    <property type="component" value="Unassembled WGS sequence"/>
</dbReference>
<evidence type="ECO:0000313" key="10">
    <source>
        <dbReference type="EMBL" id="QGR17366.1"/>
    </source>
</evidence>
<evidence type="ECO:0000313" key="9">
    <source>
        <dbReference type="EMBL" id="MBB5253616.1"/>
    </source>
</evidence>
<dbReference type="Pfam" id="PF03176">
    <property type="entry name" value="MMPL"/>
    <property type="match status" value="2"/>
</dbReference>
<evidence type="ECO:0000313" key="11">
    <source>
        <dbReference type="Proteomes" id="UP000427373"/>
    </source>
</evidence>
<feature type="transmembrane region" description="Helical" evidence="7">
    <location>
        <begin position="720"/>
        <end position="741"/>
    </location>
</feature>
<dbReference type="KEGG" id="soh:D1869_09310"/>
<keyword evidence="11" id="KW-1185">Reference proteome</keyword>
<accession>A0A650CHX0</accession>
<dbReference type="InterPro" id="IPR004869">
    <property type="entry name" value="MMPL_dom"/>
</dbReference>
<feature type="transmembrane region" description="Helical" evidence="7">
    <location>
        <begin position="1068"/>
        <end position="1093"/>
    </location>
</feature>
<dbReference type="EMBL" id="CP045484">
    <property type="protein sequence ID" value="QGR17366.1"/>
    <property type="molecule type" value="Genomic_DNA"/>
</dbReference>
<feature type="transmembrane region" description="Helical" evidence="7">
    <location>
        <begin position="679"/>
        <end position="699"/>
    </location>
</feature>
<evidence type="ECO:0000256" key="1">
    <source>
        <dbReference type="ARBA" id="ARBA00004651"/>
    </source>
</evidence>